<dbReference type="AlphaFoldDB" id="A0A3A8MY32"/>
<proteinExistence type="predicted"/>
<evidence type="ECO:0000256" key="1">
    <source>
        <dbReference type="SAM" id="SignalP"/>
    </source>
</evidence>
<evidence type="ECO:0008006" key="4">
    <source>
        <dbReference type="Google" id="ProtNLM"/>
    </source>
</evidence>
<dbReference type="Proteomes" id="UP000272888">
    <property type="component" value="Unassembled WGS sequence"/>
</dbReference>
<organism evidence="2 3">
    <name type="scientific">Corallococcus llansteffanensis</name>
    <dbReference type="NCBI Taxonomy" id="2316731"/>
    <lineage>
        <taxon>Bacteria</taxon>
        <taxon>Pseudomonadati</taxon>
        <taxon>Myxococcota</taxon>
        <taxon>Myxococcia</taxon>
        <taxon>Myxococcales</taxon>
        <taxon>Cystobacterineae</taxon>
        <taxon>Myxococcaceae</taxon>
        <taxon>Corallococcus</taxon>
    </lineage>
</organism>
<comment type="caution">
    <text evidence="2">The sequence shown here is derived from an EMBL/GenBank/DDBJ whole genome shotgun (WGS) entry which is preliminary data.</text>
</comment>
<feature type="signal peptide" evidence="1">
    <location>
        <begin position="1"/>
        <end position="20"/>
    </location>
</feature>
<name>A0A3A8MY32_9BACT</name>
<reference evidence="3" key="1">
    <citation type="submission" date="2018-09" db="EMBL/GenBank/DDBJ databases">
        <authorList>
            <person name="Livingstone P.G."/>
            <person name="Whitworth D.E."/>
        </authorList>
    </citation>
    <scope>NUCLEOTIDE SEQUENCE [LARGE SCALE GENOMIC DNA]</scope>
    <source>
        <strain evidence="3">CA051B</strain>
    </source>
</reference>
<accession>A0A3A8MY32</accession>
<feature type="chain" id="PRO_5017432578" description="Lipoprotein" evidence="1">
    <location>
        <begin position="21"/>
        <end position="472"/>
    </location>
</feature>
<evidence type="ECO:0000313" key="3">
    <source>
        <dbReference type="Proteomes" id="UP000272888"/>
    </source>
</evidence>
<keyword evidence="3" id="KW-1185">Reference proteome</keyword>
<evidence type="ECO:0000313" key="2">
    <source>
        <dbReference type="EMBL" id="RKH37187.1"/>
    </source>
</evidence>
<gene>
    <name evidence="2" type="ORF">D7V93_42310</name>
</gene>
<keyword evidence="1" id="KW-0732">Signal</keyword>
<dbReference type="EMBL" id="RAWB01000943">
    <property type="protein sequence ID" value="RKH37187.1"/>
    <property type="molecule type" value="Genomic_DNA"/>
</dbReference>
<dbReference type="RefSeq" id="WP_120648602.1">
    <property type="nucleotide sequence ID" value="NZ_RAWB01000943.1"/>
</dbReference>
<protein>
    <recommendedName>
        <fullName evidence="4">Lipoprotein</fullName>
    </recommendedName>
</protein>
<sequence>MNSRTLGLACLVAFAAPACSGPVAEPTAPMESIESIESTEAVEATGTSTAAATAVERLYAAEGSLTLSFETLGTFETRNGVRSLILHATANRYLSNVFSYVPDDAFGEAHIISERRLEVVLPEGHELNSVLAGLPLFVTVDTFTGTPTHYTARIEVAPRFYDFQGSNSVWVSQDVTPYYVVSGNNSLVYRGSVDAAASALTVAAPDGVPTVARVDADSFNLDWTYTTMKQAMDPHTTPLTFTAALTAGGTAQKTGRVVARVTSLALTTGDAYDVWPSPNCQPATYDCVQNKPAGTTDFSSCGTYRQVTRCLYVANACDVGTPQPLSLTPIDASALEPAQEEWVLGSNSGAWHGLEPIDAYRTPSCPASPTTIQGVVAKLSQQDQAFPDPAGGTYTNRAGLSQSILFTNNYYGDGVALLQAIDAYAGGGDVQAWLYTQGVPCPNCHEFDTRAVLYYPATRKVVVLDGYYGYDS</sequence>